<evidence type="ECO:0000256" key="9">
    <source>
        <dbReference type="RuleBase" id="RU368030"/>
    </source>
</evidence>
<evidence type="ECO:0000256" key="6">
    <source>
        <dbReference type="ARBA" id="ARBA00022692"/>
    </source>
</evidence>
<dbReference type="InterPro" id="IPR045584">
    <property type="entry name" value="Pilin-like"/>
</dbReference>
<dbReference type="InterPro" id="IPR012902">
    <property type="entry name" value="N_methyl_site"/>
</dbReference>
<dbReference type="Proteomes" id="UP000295830">
    <property type="component" value="Unassembled WGS sequence"/>
</dbReference>
<keyword evidence="3" id="KW-1003">Cell membrane</keyword>
<dbReference type="Gene3D" id="3.30.1300.30">
    <property type="entry name" value="GSPII I/J protein-like"/>
    <property type="match status" value="1"/>
</dbReference>
<dbReference type="GO" id="GO:0005886">
    <property type="term" value="C:plasma membrane"/>
    <property type="evidence" value="ECO:0007669"/>
    <property type="project" value="UniProtKB-SubCell"/>
</dbReference>
<organism evidence="11 12">
    <name type="scientific">Halospina denitrificans</name>
    <dbReference type="NCBI Taxonomy" id="332522"/>
    <lineage>
        <taxon>Bacteria</taxon>
        <taxon>Pseudomonadati</taxon>
        <taxon>Pseudomonadota</taxon>
        <taxon>Gammaproteobacteria</taxon>
        <taxon>Halospina</taxon>
    </lineage>
</organism>
<dbReference type="InterPro" id="IPR003413">
    <property type="entry name" value="T2SS_GspI_C"/>
</dbReference>
<gene>
    <name evidence="11" type="ORF">DES49_1455</name>
</gene>
<comment type="caution">
    <text evidence="11">The sequence shown here is derived from an EMBL/GenBank/DDBJ whole genome shotgun (WGS) entry which is preliminary data.</text>
</comment>
<comment type="similarity">
    <text evidence="2 9">Belongs to the GSP I family.</text>
</comment>
<evidence type="ECO:0000256" key="2">
    <source>
        <dbReference type="ARBA" id="ARBA00008358"/>
    </source>
</evidence>
<evidence type="ECO:0000256" key="3">
    <source>
        <dbReference type="ARBA" id="ARBA00022475"/>
    </source>
</evidence>
<evidence type="ECO:0000313" key="12">
    <source>
        <dbReference type="Proteomes" id="UP000295830"/>
    </source>
</evidence>
<dbReference type="PANTHER" id="PTHR38779:SF2">
    <property type="entry name" value="TYPE II SECRETION SYSTEM PROTEIN I-RELATED"/>
    <property type="match status" value="1"/>
</dbReference>
<evidence type="ECO:0000256" key="1">
    <source>
        <dbReference type="ARBA" id="ARBA00004377"/>
    </source>
</evidence>
<comment type="function">
    <text evidence="9">Component of the type II secretion system required for the energy-dependent secretion of extracellular factors such as proteases and toxins from the periplasm.</text>
</comment>
<dbReference type="NCBIfam" id="TIGR01707">
    <property type="entry name" value="gspI"/>
    <property type="match status" value="1"/>
</dbReference>
<dbReference type="RefSeq" id="WP_133735743.1">
    <property type="nucleotide sequence ID" value="NZ_SOAX01000003.1"/>
</dbReference>
<comment type="PTM">
    <text evidence="9">Cleaved by prepilin peptidase.</text>
</comment>
<feature type="transmembrane region" description="Helical" evidence="9">
    <location>
        <begin position="12"/>
        <end position="30"/>
    </location>
</feature>
<dbReference type="SUPFAM" id="SSF54523">
    <property type="entry name" value="Pili subunits"/>
    <property type="match status" value="1"/>
</dbReference>
<name>A0A4R7JSV3_9GAMM</name>
<evidence type="ECO:0000256" key="8">
    <source>
        <dbReference type="ARBA" id="ARBA00023136"/>
    </source>
</evidence>
<comment type="subcellular location">
    <subcellularLocation>
        <location evidence="1 9">Cell inner membrane</location>
        <topology evidence="1 9">Single-pass membrane protein</topology>
    </subcellularLocation>
</comment>
<dbReference type="GO" id="GO:0015628">
    <property type="term" value="P:protein secretion by the type II secretion system"/>
    <property type="evidence" value="ECO:0007669"/>
    <property type="project" value="UniProtKB-UniRule"/>
</dbReference>
<dbReference type="GO" id="GO:0015627">
    <property type="term" value="C:type II protein secretion system complex"/>
    <property type="evidence" value="ECO:0007669"/>
    <property type="project" value="UniProtKB-UniRule"/>
</dbReference>
<keyword evidence="7 9" id="KW-1133">Transmembrane helix</keyword>
<protein>
    <recommendedName>
        <fullName evidence="9">Type II secretion system protein I</fullName>
        <shortName evidence="9">T2SS minor pseudopilin I</shortName>
    </recommendedName>
</protein>
<keyword evidence="6 9" id="KW-0812">Transmembrane</keyword>
<evidence type="ECO:0000256" key="4">
    <source>
        <dbReference type="ARBA" id="ARBA00022481"/>
    </source>
</evidence>
<dbReference type="Pfam" id="PF02501">
    <property type="entry name" value="T2SSI"/>
    <property type="match status" value="1"/>
</dbReference>
<keyword evidence="8 9" id="KW-0472">Membrane</keyword>
<dbReference type="PROSITE" id="PS00409">
    <property type="entry name" value="PROKAR_NTER_METHYL"/>
    <property type="match status" value="1"/>
</dbReference>
<comment type="subunit">
    <text evidence="9">Type II secretion is composed of four main components: the outer membrane complex, the inner membrane complex, the cytoplasmic secretion ATPase and the periplasm-spanning pseudopilus.</text>
</comment>
<dbReference type="AlphaFoldDB" id="A0A4R7JSV3"/>
<evidence type="ECO:0000259" key="10">
    <source>
        <dbReference type="Pfam" id="PF02501"/>
    </source>
</evidence>
<dbReference type="Pfam" id="PF07963">
    <property type="entry name" value="N_methyl"/>
    <property type="match status" value="1"/>
</dbReference>
<keyword evidence="12" id="KW-1185">Reference proteome</keyword>
<evidence type="ECO:0000256" key="5">
    <source>
        <dbReference type="ARBA" id="ARBA00022519"/>
    </source>
</evidence>
<dbReference type="NCBIfam" id="TIGR02532">
    <property type="entry name" value="IV_pilin_GFxxxE"/>
    <property type="match status" value="1"/>
</dbReference>
<dbReference type="InterPro" id="IPR010052">
    <property type="entry name" value="T2SS_protein-GspI"/>
</dbReference>
<reference evidence="11 12" key="1">
    <citation type="submission" date="2019-03" db="EMBL/GenBank/DDBJ databases">
        <title>Genomic Encyclopedia of Type Strains, Phase IV (KMG-IV): sequencing the most valuable type-strain genomes for metagenomic binning, comparative biology and taxonomic classification.</title>
        <authorList>
            <person name="Goeker M."/>
        </authorList>
    </citation>
    <scope>NUCLEOTIDE SEQUENCE [LARGE SCALE GENOMIC DNA]</scope>
    <source>
        <strain evidence="11 12">DSM 15505</strain>
    </source>
</reference>
<evidence type="ECO:0000313" key="11">
    <source>
        <dbReference type="EMBL" id="TDT41372.1"/>
    </source>
</evidence>
<dbReference type="OrthoDB" id="6119616at2"/>
<evidence type="ECO:0000256" key="7">
    <source>
        <dbReference type="ARBA" id="ARBA00022989"/>
    </source>
</evidence>
<dbReference type="EMBL" id="SOAX01000003">
    <property type="protein sequence ID" value="TDT41372.1"/>
    <property type="molecule type" value="Genomic_DNA"/>
</dbReference>
<feature type="domain" description="Type II secretion system protein GspI C-terminal" evidence="10">
    <location>
        <begin position="45"/>
        <end position="122"/>
    </location>
</feature>
<keyword evidence="5 9" id="KW-0997">Cell inner membrane</keyword>
<accession>A0A4R7JSV3</accession>
<proteinExistence type="inferred from homology"/>
<keyword evidence="4 9" id="KW-0488">Methylation</keyword>
<sequence>MRRHASKAAGFTLIEVMIALMIFALLAATLQQVATGYMGNYRRIEGQTMATWIARNRLTEMRLQDELPGTGESDEELSYGPYDWEIETDISNTEDPAIRRVEMTVYRINERVADRRQQQLVFTGFLGQN</sequence>
<dbReference type="PANTHER" id="PTHR38779">
    <property type="entry name" value="TYPE II SECRETION SYSTEM PROTEIN I-RELATED"/>
    <property type="match status" value="1"/>
</dbReference>